<keyword evidence="9" id="KW-1185">Reference proteome</keyword>
<evidence type="ECO:0000256" key="1">
    <source>
        <dbReference type="ARBA" id="ARBA00022574"/>
    </source>
</evidence>
<dbReference type="PROSITE" id="PS50294">
    <property type="entry name" value="WD_REPEATS_REGION"/>
    <property type="match status" value="4"/>
</dbReference>
<feature type="compositionally biased region" description="Basic and acidic residues" evidence="6">
    <location>
        <begin position="1179"/>
        <end position="1210"/>
    </location>
</feature>
<dbReference type="GO" id="GO:0007010">
    <property type="term" value="P:cytoskeleton organization"/>
    <property type="evidence" value="ECO:0007669"/>
    <property type="project" value="TreeGrafter"/>
</dbReference>
<comment type="caution">
    <text evidence="8">The sequence shown here is derived from an EMBL/GenBank/DDBJ whole genome shotgun (WGS) entry which is preliminary data.</text>
</comment>
<dbReference type="PANTHER" id="PTHR16266:SF17">
    <property type="entry name" value="BRWD3"/>
    <property type="match status" value="1"/>
</dbReference>
<proteinExistence type="predicted"/>
<evidence type="ECO:0000256" key="5">
    <source>
        <dbReference type="PROSITE-ProRule" id="PRU00221"/>
    </source>
</evidence>
<dbReference type="CDD" id="cd00200">
    <property type="entry name" value="WD40"/>
    <property type="match status" value="1"/>
</dbReference>
<gene>
    <name evidence="8" type="ORF">RND81_10G248400</name>
</gene>
<dbReference type="InterPro" id="IPR001680">
    <property type="entry name" value="WD40_rpt"/>
</dbReference>
<dbReference type="InterPro" id="IPR019775">
    <property type="entry name" value="WD40_repeat_CS"/>
</dbReference>
<keyword evidence="1 5" id="KW-0853">WD repeat</keyword>
<dbReference type="SUPFAM" id="SSF50978">
    <property type="entry name" value="WD40 repeat-like"/>
    <property type="match status" value="1"/>
</dbReference>
<dbReference type="InterPro" id="IPR001487">
    <property type="entry name" value="Bromodomain"/>
</dbReference>
<evidence type="ECO:0000259" key="7">
    <source>
        <dbReference type="PROSITE" id="PS50014"/>
    </source>
</evidence>
<feature type="repeat" description="WD" evidence="5">
    <location>
        <begin position="379"/>
        <end position="411"/>
    </location>
</feature>
<feature type="repeat" description="WD" evidence="5">
    <location>
        <begin position="238"/>
        <end position="279"/>
    </location>
</feature>
<feature type="repeat" description="WD" evidence="5">
    <location>
        <begin position="322"/>
        <end position="366"/>
    </location>
</feature>
<dbReference type="SMART" id="SM00297">
    <property type="entry name" value="BROMO"/>
    <property type="match status" value="1"/>
</dbReference>
<protein>
    <recommendedName>
        <fullName evidence="7">Bromo domain-containing protein</fullName>
    </recommendedName>
</protein>
<keyword evidence="3 4" id="KW-0103">Bromodomain</keyword>
<feature type="compositionally biased region" description="Acidic residues" evidence="6">
    <location>
        <begin position="900"/>
        <end position="913"/>
    </location>
</feature>
<dbReference type="Pfam" id="PF25437">
    <property type="entry name" value="BRWD1_N"/>
    <property type="match status" value="1"/>
</dbReference>
<dbReference type="EMBL" id="JBDFQZ010000010">
    <property type="protein sequence ID" value="KAK9684998.1"/>
    <property type="molecule type" value="Genomic_DNA"/>
</dbReference>
<feature type="compositionally biased region" description="Polar residues" evidence="6">
    <location>
        <begin position="1019"/>
        <end position="1031"/>
    </location>
</feature>
<reference evidence="8" key="1">
    <citation type="submission" date="2024-03" db="EMBL/GenBank/DDBJ databases">
        <title>WGS assembly of Saponaria officinalis var. Norfolk2.</title>
        <authorList>
            <person name="Jenkins J."/>
            <person name="Shu S."/>
            <person name="Grimwood J."/>
            <person name="Barry K."/>
            <person name="Goodstein D."/>
            <person name="Schmutz J."/>
            <person name="Leebens-Mack J."/>
            <person name="Osbourn A."/>
        </authorList>
    </citation>
    <scope>NUCLEOTIDE SEQUENCE [LARGE SCALE GENOMIC DNA]</scope>
    <source>
        <strain evidence="8">JIC</strain>
    </source>
</reference>
<dbReference type="Pfam" id="PF25313">
    <property type="entry name" value="BRWD_AD"/>
    <property type="match status" value="1"/>
</dbReference>
<dbReference type="InterPro" id="IPR057452">
    <property type="entry name" value="BRWD/PHIP_N"/>
</dbReference>
<feature type="domain" description="Bromo" evidence="7">
    <location>
        <begin position="1487"/>
        <end position="1539"/>
    </location>
</feature>
<keyword evidence="2" id="KW-0677">Repeat</keyword>
<dbReference type="InterPro" id="IPR057451">
    <property type="entry name" value="BRWD/PHIP_AD"/>
</dbReference>
<feature type="region of interest" description="Disordered" evidence="6">
    <location>
        <begin position="894"/>
        <end position="942"/>
    </location>
</feature>
<sequence length="1557" mass="175153">MDFRNCASTSFKSSFHLKTPNLFDKVPEYPRSDGRTRVTGRAAVADVDIDLREVYFLILQFLSAGPCQKTFVQLLNELTEHQLLPRRYHAWFSRSGVHNCCENDDGVSLPLAYDKLLHRYPHISKDHLVRLLKQLMLGSSHPSAGIGIGPNASDVPTLLGTGSFSLLSRDKNEKTQVKLLPRYLRWPHTQIDQVHGLHLRAIGGGFTRHHRASAVHAACYAIAKPTIMVQKMQNITRLRGHRNAVYCAIFDRSGRYVITGSDDRLVKIWSMETALCLASCRGHEGDITDLAVSSNNALVASASNDFVIRVWRLPDGYPISILQGHTGAVTAIAFTPRTGAAYQLLSSSDDGTCRIWDARNSQCKPRIYVPKPAEVGSGIAQQNHQILCCAYNANGTVFVTGSSDNFARVWNACKFSADDPDQTYDEIDLLAGHENDVNYVQFSGCAITARSSSVDSQKEDHSLKFKNSWFTHDNIVTCSRDGSAIIWVSRSRRSHGKVGRWTKAYHLKVPPPPLPPQPPRGGPRRRILPTPRGVNMIMWSLDNRFVLAAIMDCRICVWNAADGSLVHCLTGHTESTYVLDVHPFNPRIAMSAGYDGKTIIWDIWEGTPIRVFEIGRGKLVDGKFSSDGTSIVLSDDVGQIYLLNTGQGESHKDAKYDQFFLGDYRPLVRDTLGNVLDQESQLLPYQRNLQDPLCDSSMIPYPEPYQSMYQRRRLGVLGVEWRPSVLRFAVGPDFSLGGDVQMMMPLPDPEAIIDVPEPLDATFWEPENEVMPDDTDSEYDIAEEISGVKEQETSSTSSYGDTDSGAENFDNRQRQKDVLRRSKRKNEKADADVAASGRRIRRKRVEDCNVGFKQHNRSKKSKIGRKASKKKSSRPNLSRPLRVSARNAMSVLSKNPETSYWEDEVASEVDSSDSESQNSLIEVADKPDLNFPTKIEDSSGTALVDEFRTAENPVTLPEPQASAGNRTKLVLKLSIRDSKKPLLPDSVSDNKLLSSSSVPLTEEDQTSGLNDDDSKSRQPEPSNQKPFQSVNKVMIRRKGLLDKTPDRVRSLPAIDLPKMSAGTDIPEGGSCSRDPKTRTDEDDEYRLLENAVAVKKDNSSELKESIKPVVATRIKIKSSNLLKQEKTPVVKLITGSKKSASTSIPKTYEENYGSSEENPSSTSYNDQSPSSDYSDDETDVVRRTRSMELKASTRDPDRRIYKLKLRKGDDSVGTSKTSQNPSRDWMLNLDTSIQSKSTRSRLDTFYERDEGPQETNPSARKIPWLMLSEHEPGYRYIPQLGDHVAYLTQGHREYIETTGERSPLASIKGRLNDVEMCVIESLDYAYFPGSGEGCCKLTLKFIEHSSGLFGKSFKLTLPELLNVPDFLVERAWYNVAISRKWAPGDMCSVWWRNENGEGGSWWEGRIVSESPKSLEFPDSPWERYGVQYKGDPSSQLHSPWELHDPEGRFDPHHIDFDTRNRVLDSFSKLERRKDEGLMQLEKVSHKPDFLNGVPVPLSPDVIRSRLKHNYYRTKDAVKHDINVMMLNARSYFSKNAEILRNLRRTSQQFERAFLTIE</sequence>
<feature type="region of interest" description="Disordered" evidence="6">
    <location>
        <begin position="1135"/>
        <end position="1223"/>
    </location>
</feature>
<dbReference type="InterPro" id="IPR052060">
    <property type="entry name" value="Bromo_WD_repeat"/>
</dbReference>
<evidence type="ECO:0000313" key="8">
    <source>
        <dbReference type="EMBL" id="KAK9684998.1"/>
    </source>
</evidence>
<evidence type="ECO:0000256" key="2">
    <source>
        <dbReference type="ARBA" id="ARBA00022737"/>
    </source>
</evidence>
<evidence type="ECO:0000256" key="3">
    <source>
        <dbReference type="ARBA" id="ARBA00023117"/>
    </source>
</evidence>
<dbReference type="FunFam" id="2.130.10.10:FF:000403">
    <property type="entry name" value="PH-interacting protein isoform X1"/>
    <property type="match status" value="1"/>
</dbReference>
<dbReference type="PROSITE" id="PS50082">
    <property type="entry name" value="WD_REPEATS_2"/>
    <property type="match status" value="5"/>
</dbReference>
<feature type="compositionally biased region" description="Polar residues" evidence="6">
    <location>
        <begin position="1212"/>
        <end position="1222"/>
    </location>
</feature>
<dbReference type="PANTHER" id="PTHR16266">
    <property type="entry name" value="WD REPEAT DOMAIN 9"/>
    <property type="match status" value="1"/>
</dbReference>
<dbReference type="GO" id="GO:0006357">
    <property type="term" value="P:regulation of transcription by RNA polymerase II"/>
    <property type="evidence" value="ECO:0007669"/>
    <property type="project" value="TreeGrafter"/>
</dbReference>
<dbReference type="FunFam" id="2.130.10.10:FF:000440">
    <property type="entry name" value="Bromodomain and WD repeat-containing protein"/>
    <property type="match status" value="1"/>
</dbReference>
<dbReference type="PROSITE" id="PS50014">
    <property type="entry name" value="BROMODOMAIN_2"/>
    <property type="match status" value="1"/>
</dbReference>
<organism evidence="8 9">
    <name type="scientific">Saponaria officinalis</name>
    <name type="common">Common soapwort</name>
    <name type="synonym">Lychnis saponaria</name>
    <dbReference type="NCBI Taxonomy" id="3572"/>
    <lineage>
        <taxon>Eukaryota</taxon>
        <taxon>Viridiplantae</taxon>
        <taxon>Streptophyta</taxon>
        <taxon>Embryophyta</taxon>
        <taxon>Tracheophyta</taxon>
        <taxon>Spermatophyta</taxon>
        <taxon>Magnoliopsida</taxon>
        <taxon>eudicotyledons</taxon>
        <taxon>Gunneridae</taxon>
        <taxon>Pentapetalae</taxon>
        <taxon>Caryophyllales</taxon>
        <taxon>Caryophyllaceae</taxon>
        <taxon>Caryophylleae</taxon>
        <taxon>Saponaria</taxon>
    </lineage>
</organism>
<dbReference type="InterPro" id="IPR036322">
    <property type="entry name" value="WD40_repeat_dom_sf"/>
</dbReference>
<name>A0AAW1I837_SAPOF</name>
<feature type="compositionally biased region" description="Basic and acidic residues" evidence="6">
    <location>
        <begin position="1039"/>
        <end position="1049"/>
    </location>
</feature>
<feature type="repeat" description="WD" evidence="5">
    <location>
        <begin position="569"/>
        <end position="611"/>
    </location>
</feature>
<dbReference type="InterPro" id="IPR015943">
    <property type="entry name" value="WD40/YVTN_repeat-like_dom_sf"/>
</dbReference>
<dbReference type="SMART" id="SM00320">
    <property type="entry name" value="WD40"/>
    <property type="match status" value="7"/>
</dbReference>
<dbReference type="PROSITE" id="PS00678">
    <property type="entry name" value="WD_REPEATS_1"/>
    <property type="match status" value="2"/>
</dbReference>
<dbReference type="Proteomes" id="UP001443914">
    <property type="component" value="Unassembled WGS sequence"/>
</dbReference>
<feature type="compositionally biased region" description="Basic and acidic residues" evidence="6">
    <location>
        <begin position="809"/>
        <end position="820"/>
    </location>
</feature>
<evidence type="ECO:0000256" key="4">
    <source>
        <dbReference type="PROSITE-ProRule" id="PRU00035"/>
    </source>
</evidence>
<evidence type="ECO:0000313" key="9">
    <source>
        <dbReference type="Proteomes" id="UP001443914"/>
    </source>
</evidence>
<feature type="region of interest" description="Disordered" evidence="6">
    <location>
        <begin position="785"/>
        <end position="882"/>
    </location>
</feature>
<dbReference type="SUPFAM" id="SSF47370">
    <property type="entry name" value="Bromodomain"/>
    <property type="match status" value="1"/>
</dbReference>
<evidence type="ECO:0000256" key="6">
    <source>
        <dbReference type="SAM" id="MobiDB-lite"/>
    </source>
</evidence>
<dbReference type="Gene3D" id="2.130.10.10">
    <property type="entry name" value="YVTN repeat-like/Quinoprotein amine dehydrogenase"/>
    <property type="match status" value="3"/>
</dbReference>
<feature type="compositionally biased region" description="Polar residues" evidence="6">
    <location>
        <begin position="1136"/>
        <end position="1145"/>
    </location>
</feature>
<dbReference type="InterPro" id="IPR036427">
    <property type="entry name" value="Bromodomain-like_sf"/>
</dbReference>
<dbReference type="Pfam" id="PF00400">
    <property type="entry name" value="WD40"/>
    <property type="match status" value="5"/>
</dbReference>
<feature type="compositionally biased region" description="Basic residues" evidence="6">
    <location>
        <begin position="854"/>
        <end position="873"/>
    </location>
</feature>
<feature type="region of interest" description="Disordered" evidence="6">
    <location>
        <begin position="980"/>
        <end position="1083"/>
    </location>
</feature>
<feature type="repeat" description="WD" evidence="5">
    <location>
        <begin position="280"/>
        <end position="321"/>
    </location>
</feature>
<dbReference type="Pfam" id="PF00439">
    <property type="entry name" value="Bromodomain"/>
    <property type="match status" value="1"/>
</dbReference>
<feature type="compositionally biased region" description="Polar residues" evidence="6">
    <location>
        <begin position="1152"/>
        <end position="1172"/>
    </location>
</feature>
<dbReference type="Gene3D" id="1.20.920.10">
    <property type="entry name" value="Bromodomain-like"/>
    <property type="match status" value="1"/>
</dbReference>
<feature type="compositionally biased region" description="Low complexity" evidence="6">
    <location>
        <begin position="985"/>
        <end position="998"/>
    </location>
</feature>
<dbReference type="GO" id="GO:0005634">
    <property type="term" value="C:nucleus"/>
    <property type="evidence" value="ECO:0007669"/>
    <property type="project" value="TreeGrafter"/>
</dbReference>
<dbReference type="GO" id="GO:0008360">
    <property type="term" value="P:regulation of cell shape"/>
    <property type="evidence" value="ECO:0007669"/>
    <property type="project" value="TreeGrafter"/>
</dbReference>
<accession>A0AAW1I837</accession>
<feature type="compositionally biased region" description="Low complexity" evidence="6">
    <location>
        <begin position="793"/>
        <end position="805"/>
    </location>
</feature>